<name>A0ABU1ZKM4_9BURK</name>
<accession>A0ABU1ZKM4</accession>
<reference evidence="2 3" key="1">
    <citation type="submission" date="2023-07" db="EMBL/GenBank/DDBJ databases">
        <title>Sorghum-associated microbial communities from plants grown in Nebraska, USA.</title>
        <authorList>
            <person name="Schachtman D."/>
        </authorList>
    </citation>
    <scope>NUCLEOTIDE SEQUENCE [LARGE SCALE GENOMIC DNA]</scope>
    <source>
        <strain evidence="2 3">BE308</strain>
    </source>
</reference>
<dbReference type="Pfam" id="PF00535">
    <property type="entry name" value="Glycos_transf_2"/>
    <property type="match status" value="1"/>
</dbReference>
<feature type="domain" description="Glycosyltransferase 2-like" evidence="1">
    <location>
        <begin position="8"/>
        <end position="124"/>
    </location>
</feature>
<evidence type="ECO:0000259" key="1">
    <source>
        <dbReference type="Pfam" id="PF00535"/>
    </source>
</evidence>
<gene>
    <name evidence="2" type="ORF">J2X15_001301</name>
</gene>
<evidence type="ECO:0000313" key="2">
    <source>
        <dbReference type="EMBL" id="MDR7306023.1"/>
    </source>
</evidence>
<organism evidence="2 3">
    <name type="scientific">Rhodoferax saidenbachensis</name>
    <dbReference type="NCBI Taxonomy" id="1484693"/>
    <lineage>
        <taxon>Bacteria</taxon>
        <taxon>Pseudomonadati</taxon>
        <taxon>Pseudomonadota</taxon>
        <taxon>Betaproteobacteria</taxon>
        <taxon>Burkholderiales</taxon>
        <taxon>Comamonadaceae</taxon>
        <taxon>Rhodoferax</taxon>
    </lineage>
</organism>
<proteinExistence type="predicted"/>
<dbReference type="PANTHER" id="PTHR22916">
    <property type="entry name" value="GLYCOSYLTRANSFERASE"/>
    <property type="match status" value="1"/>
</dbReference>
<dbReference type="Proteomes" id="UP001268089">
    <property type="component" value="Unassembled WGS sequence"/>
</dbReference>
<dbReference type="PANTHER" id="PTHR22916:SF3">
    <property type="entry name" value="UDP-GLCNAC:BETAGAL BETA-1,3-N-ACETYLGLUCOSAMINYLTRANSFERASE-LIKE PROTEIN 1"/>
    <property type="match status" value="1"/>
</dbReference>
<dbReference type="EMBL" id="JAVDXO010000002">
    <property type="protein sequence ID" value="MDR7306023.1"/>
    <property type="molecule type" value="Genomic_DNA"/>
</dbReference>
<dbReference type="InterPro" id="IPR001173">
    <property type="entry name" value="Glyco_trans_2-like"/>
</dbReference>
<dbReference type="RefSeq" id="WP_310340524.1">
    <property type="nucleotide sequence ID" value="NZ_JAVDXO010000002.1"/>
</dbReference>
<protein>
    <submittedName>
        <fullName evidence="2">Glycosyltransferase involved in cell wall biosynthesis</fullName>
    </submittedName>
</protein>
<keyword evidence="3" id="KW-1185">Reference proteome</keyword>
<dbReference type="InterPro" id="IPR029044">
    <property type="entry name" value="Nucleotide-diphossugar_trans"/>
</dbReference>
<comment type="caution">
    <text evidence="2">The sequence shown here is derived from an EMBL/GenBank/DDBJ whole genome shotgun (WGS) entry which is preliminary data.</text>
</comment>
<evidence type="ECO:0000313" key="3">
    <source>
        <dbReference type="Proteomes" id="UP001268089"/>
    </source>
</evidence>
<dbReference type="SUPFAM" id="SSF53448">
    <property type="entry name" value="Nucleotide-diphospho-sugar transferases"/>
    <property type="match status" value="1"/>
</dbReference>
<sequence length="254" mass="28802">MGSEPLISVITVCFNSAPTLARALQSVADQDWVKVEHIVIDGASVDETREIVEGFPHVAQFVSEPDKGIYDAMNKGLDRANGDIVCFLNADDHYASHAVFSHVIAQMREHKLDALMGDVGFFHEVNPSRLVRRYSSGRFTPDRLAWGWMPAHPALFLSRAVVERVGRFKIDYHIAGDFEFIVRAFYGQSLRYLHLPEVLVRMQSGGVSTSGAKATMQMNREMLRACRSNRIYSNWVRLLSRYPLKVLEFLWPSQ</sequence>
<dbReference type="Gene3D" id="3.90.550.10">
    <property type="entry name" value="Spore Coat Polysaccharide Biosynthesis Protein SpsA, Chain A"/>
    <property type="match status" value="1"/>
</dbReference>
<dbReference type="CDD" id="cd06433">
    <property type="entry name" value="GT_2_WfgS_like"/>
    <property type="match status" value="1"/>
</dbReference>